<dbReference type="PANTHER" id="PTHR43210:SF5">
    <property type="entry name" value="DETHIOBIOTIN SYNTHETASE"/>
    <property type="match status" value="1"/>
</dbReference>
<keyword evidence="5 8" id="KW-0093">Biotin biosynthesis</keyword>
<evidence type="ECO:0000256" key="4">
    <source>
        <dbReference type="ARBA" id="ARBA00022741"/>
    </source>
</evidence>
<dbReference type="InterPro" id="IPR027417">
    <property type="entry name" value="P-loop_NTPase"/>
</dbReference>
<feature type="binding site" evidence="8">
    <location>
        <begin position="118"/>
        <end position="121"/>
    </location>
    <ligand>
        <name>ATP</name>
        <dbReference type="ChEBI" id="CHEBI:30616"/>
    </ligand>
</feature>
<dbReference type="Gene3D" id="3.40.50.300">
    <property type="entry name" value="P-loop containing nucleotide triphosphate hydrolases"/>
    <property type="match status" value="1"/>
</dbReference>
<dbReference type="GO" id="GO:0005524">
    <property type="term" value="F:ATP binding"/>
    <property type="evidence" value="ECO:0007669"/>
    <property type="project" value="UniProtKB-UniRule"/>
</dbReference>
<feature type="active site" evidence="8">
    <location>
        <position position="39"/>
    </location>
</feature>
<dbReference type="PANTHER" id="PTHR43210">
    <property type="entry name" value="DETHIOBIOTIN SYNTHETASE"/>
    <property type="match status" value="1"/>
</dbReference>
<dbReference type="NCBIfam" id="TIGR00347">
    <property type="entry name" value="bioD"/>
    <property type="match status" value="1"/>
</dbReference>
<dbReference type="HAMAP" id="MF_00336">
    <property type="entry name" value="BioD"/>
    <property type="match status" value="1"/>
</dbReference>
<comment type="subunit">
    <text evidence="8">Homodimer.</text>
</comment>
<evidence type="ECO:0000313" key="9">
    <source>
        <dbReference type="EMBL" id="OIZ94411.1"/>
    </source>
</evidence>
<dbReference type="OrthoDB" id="9802097at2"/>
<evidence type="ECO:0000256" key="8">
    <source>
        <dbReference type="HAMAP-Rule" id="MF_00336"/>
    </source>
</evidence>
<feature type="binding site" evidence="8">
    <location>
        <begin position="207"/>
        <end position="209"/>
    </location>
    <ligand>
        <name>ATP</name>
        <dbReference type="ChEBI" id="CHEBI:30616"/>
    </ligand>
</feature>
<dbReference type="AlphaFoldDB" id="A0A1J8P613"/>
<organism evidence="9 10">
    <name type="scientific">Candidatus Rickettsiella isopodorum</name>
    <dbReference type="NCBI Taxonomy" id="1225476"/>
    <lineage>
        <taxon>Bacteria</taxon>
        <taxon>Pseudomonadati</taxon>
        <taxon>Pseudomonadota</taxon>
        <taxon>Gammaproteobacteria</taxon>
        <taxon>Legionellales</taxon>
        <taxon>Coxiellaceae</taxon>
        <taxon>Rickettsiella</taxon>
    </lineage>
</organism>
<evidence type="ECO:0000256" key="3">
    <source>
        <dbReference type="ARBA" id="ARBA00022723"/>
    </source>
</evidence>
<keyword evidence="4 8" id="KW-0547">Nucleotide-binding</keyword>
<evidence type="ECO:0000313" key="10">
    <source>
        <dbReference type="Proteomes" id="UP000183924"/>
    </source>
</evidence>
<keyword evidence="2 8" id="KW-0436">Ligase</keyword>
<evidence type="ECO:0000256" key="6">
    <source>
        <dbReference type="ARBA" id="ARBA00022840"/>
    </source>
</evidence>
<keyword evidence="6 8" id="KW-0067">ATP-binding</keyword>
<feature type="binding site" evidence="8">
    <location>
        <position position="56"/>
    </location>
    <ligand>
        <name>ATP</name>
        <dbReference type="ChEBI" id="CHEBI:30616"/>
    </ligand>
</feature>
<feature type="binding site" evidence="8">
    <location>
        <position position="118"/>
    </location>
    <ligand>
        <name>Mg(2+)</name>
        <dbReference type="ChEBI" id="CHEBI:18420"/>
    </ligand>
</feature>
<dbReference type="Proteomes" id="UP000183924">
    <property type="component" value="Unassembled WGS sequence"/>
</dbReference>
<dbReference type="GO" id="GO:0009102">
    <property type="term" value="P:biotin biosynthetic process"/>
    <property type="evidence" value="ECO:0007669"/>
    <property type="project" value="UniProtKB-UniRule"/>
</dbReference>
<comment type="similarity">
    <text evidence="8">Belongs to the dethiobiotin synthetase family.</text>
</comment>
<protein>
    <recommendedName>
        <fullName evidence="8">ATP-dependent dethiobiotin synthetase BioD</fullName>
        <ecNumber evidence="8">6.3.3.3</ecNumber>
    </recommendedName>
    <alternativeName>
        <fullName evidence="8">DTB synthetase</fullName>
        <shortName evidence="8">DTBS</shortName>
    </alternativeName>
    <alternativeName>
        <fullName evidence="8">Dethiobiotin synthase</fullName>
    </alternativeName>
</protein>
<dbReference type="PIRSF" id="PIRSF006755">
    <property type="entry name" value="DTB_synth"/>
    <property type="match status" value="1"/>
</dbReference>
<dbReference type="UniPathway" id="UPA00078">
    <property type="reaction ID" value="UER00161"/>
</dbReference>
<evidence type="ECO:0000256" key="7">
    <source>
        <dbReference type="ARBA" id="ARBA00022842"/>
    </source>
</evidence>
<feature type="binding site" evidence="8">
    <location>
        <begin position="178"/>
        <end position="179"/>
    </location>
    <ligand>
        <name>ATP</name>
        <dbReference type="ChEBI" id="CHEBI:30616"/>
    </ligand>
</feature>
<feature type="binding site" evidence="8">
    <location>
        <position position="18"/>
    </location>
    <ligand>
        <name>Mg(2+)</name>
        <dbReference type="ChEBI" id="CHEBI:18420"/>
    </ligand>
</feature>
<dbReference type="SUPFAM" id="SSF52540">
    <property type="entry name" value="P-loop containing nucleoside triphosphate hydrolases"/>
    <property type="match status" value="1"/>
</dbReference>
<gene>
    <name evidence="8" type="primary">bioD</name>
    <name evidence="9" type="ORF">A1D18_06135</name>
</gene>
<feature type="binding site" evidence="8">
    <location>
        <position position="56"/>
    </location>
    <ligand>
        <name>Mg(2+)</name>
        <dbReference type="ChEBI" id="CHEBI:18420"/>
    </ligand>
</feature>
<comment type="caution">
    <text evidence="8">Lacks conserved residue(s) required for the propagation of feature annotation.</text>
</comment>
<comment type="subcellular location">
    <subcellularLocation>
        <location evidence="8">Cytoplasm</location>
    </subcellularLocation>
</comment>
<dbReference type="EMBL" id="LUKY01000033">
    <property type="protein sequence ID" value="OIZ94411.1"/>
    <property type="molecule type" value="Genomic_DNA"/>
</dbReference>
<sequence>MQNKGFFILGTDTNVGKTTIAVNLLSFLKANGYSTIGLKPVSSGAKLSKLGLRNSDATALQKAATIYLPYEHVNPFCFRLAVAPHIAAEQQACQLSLAKIMQSFHPVLTYKADYCVIEGLGGGAVPLNNTETMLDLLQALNLPVILVVGLRLGCLNHALLTYEILRKRNIPIVACICNQIDPNMLFHEENGLYLKQSIDVPFFSFVPYLSQNDLDCICIDWSILIKLENTSSFT</sequence>
<dbReference type="Pfam" id="PF13500">
    <property type="entry name" value="AAA_26"/>
    <property type="match status" value="1"/>
</dbReference>
<dbReference type="RefSeq" id="WP_071662899.1">
    <property type="nucleotide sequence ID" value="NZ_LUKY01000033.1"/>
</dbReference>
<feature type="binding site" evidence="8">
    <location>
        <begin position="14"/>
        <end position="19"/>
    </location>
    <ligand>
        <name>ATP</name>
        <dbReference type="ChEBI" id="CHEBI:30616"/>
    </ligand>
</feature>
<comment type="pathway">
    <text evidence="8">Cofactor biosynthesis; biotin biosynthesis; biotin from 7,8-diaminononanoate: step 1/2.</text>
</comment>
<dbReference type="GO" id="GO:0042803">
    <property type="term" value="F:protein homodimerization activity"/>
    <property type="evidence" value="ECO:0007669"/>
    <property type="project" value="UniProtKB-ARBA"/>
</dbReference>
<keyword evidence="1 8" id="KW-0963">Cytoplasm</keyword>
<dbReference type="GO" id="GO:0004141">
    <property type="term" value="F:dethiobiotin synthase activity"/>
    <property type="evidence" value="ECO:0007669"/>
    <property type="project" value="UniProtKB-UniRule"/>
</dbReference>
<comment type="caution">
    <text evidence="9">The sequence shown here is derived from an EMBL/GenBank/DDBJ whole genome shotgun (WGS) entry which is preliminary data.</text>
</comment>
<feature type="binding site" evidence="8">
    <location>
        <position position="43"/>
    </location>
    <ligand>
        <name>substrate</name>
    </ligand>
</feature>
<reference evidence="9 10" key="1">
    <citation type="submission" date="2016-03" db="EMBL/GenBank/DDBJ databases">
        <title>Comparative genomics of Rickettsiella.</title>
        <authorList>
            <person name="Chandler C."/>
            <person name="Wang Y."/>
        </authorList>
    </citation>
    <scope>NUCLEOTIDE SEQUENCE [LARGE SCALE GENOMIC DNA]</scope>
    <source>
        <strain evidence="9 10">RCFS May 2013</strain>
    </source>
</reference>
<dbReference type="EC" id="6.3.3.3" evidence="8"/>
<comment type="function">
    <text evidence="8">Catalyzes a mechanistically unusual reaction, the ATP-dependent insertion of CO2 between the N7 and N8 nitrogen atoms of 7,8-diaminopelargonic acid (DAPA, also called 7,8-diammoniononanoate) to form a ureido ring.</text>
</comment>
<keyword evidence="10" id="KW-1185">Reference proteome</keyword>
<comment type="catalytic activity">
    <reaction evidence="8">
        <text>(7R,8S)-7,8-diammoniononanoate + CO2 + ATP = (4R,5S)-dethiobiotin + ADP + phosphate + 3 H(+)</text>
        <dbReference type="Rhea" id="RHEA:15805"/>
        <dbReference type="ChEBI" id="CHEBI:15378"/>
        <dbReference type="ChEBI" id="CHEBI:16526"/>
        <dbReference type="ChEBI" id="CHEBI:30616"/>
        <dbReference type="ChEBI" id="CHEBI:43474"/>
        <dbReference type="ChEBI" id="CHEBI:149469"/>
        <dbReference type="ChEBI" id="CHEBI:149473"/>
        <dbReference type="ChEBI" id="CHEBI:456216"/>
        <dbReference type="EC" id="6.3.3.3"/>
    </reaction>
</comment>
<proteinExistence type="inferred from homology"/>
<keyword evidence="3 8" id="KW-0479">Metal-binding</keyword>
<name>A0A1J8P613_9COXI</name>
<dbReference type="CDD" id="cd03109">
    <property type="entry name" value="DTBS"/>
    <property type="match status" value="1"/>
</dbReference>
<dbReference type="GO" id="GO:0000287">
    <property type="term" value="F:magnesium ion binding"/>
    <property type="evidence" value="ECO:0007669"/>
    <property type="project" value="UniProtKB-UniRule"/>
</dbReference>
<dbReference type="GO" id="GO:0005829">
    <property type="term" value="C:cytosol"/>
    <property type="evidence" value="ECO:0007669"/>
    <property type="project" value="TreeGrafter"/>
</dbReference>
<evidence type="ECO:0000256" key="1">
    <source>
        <dbReference type="ARBA" id="ARBA00022490"/>
    </source>
</evidence>
<evidence type="ECO:0000256" key="5">
    <source>
        <dbReference type="ARBA" id="ARBA00022756"/>
    </source>
</evidence>
<dbReference type="STRING" id="1225476.A1D18_06135"/>
<dbReference type="InterPro" id="IPR004472">
    <property type="entry name" value="DTB_synth_BioD"/>
</dbReference>
<accession>A0A1J8P613</accession>
<dbReference type="FunFam" id="3.40.50.300:FF:000292">
    <property type="entry name" value="ATP-dependent dethiobiotin synthetase BioD"/>
    <property type="match status" value="1"/>
</dbReference>
<evidence type="ECO:0000256" key="2">
    <source>
        <dbReference type="ARBA" id="ARBA00022598"/>
    </source>
</evidence>
<comment type="cofactor">
    <cofactor evidence="8">
        <name>Mg(2+)</name>
        <dbReference type="ChEBI" id="CHEBI:18420"/>
    </cofactor>
</comment>
<keyword evidence="7 8" id="KW-0460">Magnesium</keyword>